<dbReference type="Pfam" id="PF03793">
    <property type="entry name" value="PASTA"/>
    <property type="match status" value="2"/>
</dbReference>
<proteinExistence type="inferred from homology"/>
<dbReference type="Gene3D" id="3.40.710.10">
    <property type="entry name" value="DD-peptidase/beta-lactamase superfamily"/>
    <property type="match status" value="1"/>
</dbReference>
<accession>A0A9X7W403</accession>
<dbReference type="GO" id="GO:0008658">
    <property type="term" value="F:penicillin binding"/>
    <property type="evidence" value="ECO:0007669"/>
    <property type="project" value="InterPro"/>
</dbReference>
<dbReference type="CDD" id="cd06576">
    <property type="entry name" value="PASTA_Pbp2x-like_1"/>
    <property type="match status" value="1"/>
</dbReference>
<dbReference type="EMBL" id="CP071182">
    <property type="protein sequence ID" value="QSO49827.1"/>
    <property type="molecule type" value="Genomic_DNA"/>
</dbReference>
<evidence type="ECO:0000256" key="1">
    <source>
        <dbReference type="ARBA" id="ARBA00004370"/>
    </source>
</evidence>
<organism evidence="5 6">
    <name type="scientific">Alicyclobacillus mengziensis</name>
    <dbReference type="NCBI Taxonomy" id="2931921"/>
    <lineage>
        <taxon>Bacteria</taxon>
        <taxon>Bacillati</taxon>
        <taxon>Bacillota</taxon>
        <taxon>Bacilli</taxon>
        <taxon>Bacillales</taxon>
        <taxon>Alicyclobacillaceae</taxon>
        <taxon>Alicyclobacillus</taxon>
    </lineage>
</organism>
<protein>
    <submittedName>
        <fullName evidence="5">PASTA domain-containing protein</fullName>
    </submittedName>
</protein>
<dbReference type="GO" id="GO:0005886">
    <property type="term" value="C:plasma membrane"/>
    <property type="evidence" value="ECO:0007669"/>
    <property type="project" value="TreeGrafter"/>
</dbReference>
<dbReference type="SUPFAM" id="SSF56601">
    <property type="entry name" value="beta-lactamase/transpeptidase-like"/>
    <property type="match status" value="1"/>
</dbReference>
<dbReference type="Pfam" id="PF00905">
    <property type="entry name" value="Transpeptidase"/>
    <property type="match status" value="1"/>
</dbReference>
<dbReference type="InterPro" id="IPR012338">
    <property type="entry name" value="Beta-lactam/transpept-like"/>
</dbReference>
<comment type="subcellular location">
    <subcellularLocation>
        <location evidence="1">Membrane</location>
    </subcellularLocation>
</comment>
<dbReference type="InterPro" id="IPR005311">
    <property type="entry name" value="PBP_dimer"/>
</dbReference>
<reference evidence="5 6" key="1">
    <citation type="submission" date="2021-02" db="EMBL/GenBank/DDBJ databases">
        <title>Alicyclobacillus curvatus sp. nov. and Alicyclobacillus mengziensis sp. nov., two acidophilic bacteria isolated from acid mine drainage.</title>
        <authorList>
            <person name="Huang Y."/>
        </authorList>
    </citation>
    <scope>NUCLEOTIDE SEQUENCE [LARGE SCALE GENOMIC DNA]</scope>
    <source>
        <strain evidence="5 6">S30H14</strain>
    </source>
</reference>
<evidence type="ECO:0000313" key="5">
    <source>
        <dbReference type="EMBL" id="QSO49827.1"/>
    </source>
</evidence>
<keyword evidence="6" id="KW-1185">Reference proteome</keyword>
<dbReference type="Gene3D" id="3.30.10.20">
    <property type="match status" value="1"/>
</dbReference>
<dbReference type="Gene3D" id="3.90.1310.10">
    <property type="entry name" value="Penicillin-binding protein 2a (Domain 2)"/>
    <property type="match status" value="1"/>
</dbReference>
<dbReference type="Pfam" id="PF03717">
    <property type="entry name" value="PBP_dimer"/>
    <property type="match status" value="1"/>
</dbReference>
<dbReference type="Gene3D" id="3.30.450.330">
    <property type="match status" value="1"/>
</dbReference>
<gene>
    <name evidence="5" type="ORF">JZ786_11500</name>
</gene>
<dbReference type="InterPro" id="IPR050515">
    <property type="entry name" value="Beta-lactam/transpept"/>
</dbReference>
<evidence type="ECO:0000259" key="4">
    <source>
        <dbReference type="PROSITE" id="PS51178"/>
    </source>
</evidence>
<dbReference type="InterPro" id="IPR036138">
    <property type="entry name" value="PBP_dimer_sf"/>
</dbReference>
<evidence type="ECO:0000313" key="6">
    <source>
        <dbReference type="Proteomes" id="UP000663505"/>
    </source>
</evidence>
<dbReference type="SMART" id="SM00740">
    <property type="entry name" value="PASTA"/>
    <property type="match status" value="2"/>
</dbReference>
<evidence type="ECO:0000256" key="3">
    <source>
        <dbReference type="ARBA" id="ARBA00023136"/>
    </source>
</evidence>
<dbReference type="InterPro" id="IPR005543">
    <property type="entry name" value="PASTA_dom"/>
</dbReference>
<keyword evidence="3" id="KW-0472">Membrane</keyword>
<dbReference type="PANTHER" id="PTHR30627">
    <property type="entry name" value="PEPTIDOGLYCAN D,D-TRANSPEPTIDASE"/>
    <property type="match status" value="1"/>
</dbReference>
<dbReference type="AlphaFoldDB" id="A0A9X7W403"/>
<dbReference type="SUPFAM" id="SSF56519">
    <property type="entry name" value="Penicillin binding protein dimerisation domain"/>
    <property type="match status" value="1"/>
</dbReference>
<dbReference type="PANTHER" id="PTHR30627:SF1">
    <property type="entry name" value="PEPTIDOGLYCAN D,D-TRANSPEPTIDASE FTSI"/>
    <property type="match status" value="1"/>
</dbReference>
<comment type="similarity">
    <text evidence="2">Belongs to the transpeptidase family.</text>
</comment>
<dbReference type="GO" id="GO:0071555">
    <property type="term" value="P:cell wall organization"/>
    <property type="evidence" value="ECO:0007669"/>
    <property type="project" value="TreeGrafter"/>
</dbReference>
<name>A0A9X7W403_9BACL</name>
<dbReference type="InterPro" id="IPR001460">
    <property type="entry name" value="PCN-bd_Tpept"/>
</dbReference>
<evidence type="ECO:0000256" key="2">
    <source>
        <dbReference type="ARBA" id="ARBA00007171"/>
    </source>
</evidence>
<dbReference type="Proteomes" id="UP000663505">
    <property type="component" value="Chromosome"/>
</dbReference>
<dbReference type="PROSITE" id="PS51178">
    <property type="entry name" value="PASTA"/>
    <property type="match status" value="1"/>
</dbReference>
<dbReference type="KEGG" id="afx:JZ786_11500"/>
<dbReference type="SUPFAM" id="SSF54184">
    <property type="entry name" value="Penicillin-binding protein 2x (pbp-2x), c-terminal domain"/>
    <property type="match status" value="2"/>
</dbReference>
<dbReference type="CDD" id="cd06575">
    <property type="entry name" value="PASTA_Pbp2x-like_2"/>
    <property type="match status" value="1"/>
</dbReference>
<sequence>MYIIQLGLLTALGAVIYRISFVQSAFGPGLLASAAKVQDVSRVELAERGALLDRNGNMLAYDVPAYMLDIKTDAFKNLGNVANAFAPILGSSSTALLARLQSGSHWIQWPTPISATTKDKVNQALTELGKRNNTDYSQDVTFTPTEQRFYPYGSFAANTIGFVNQQGTGVNGLEAEYNKQLSGTSGEISYTQDLWGMPIQSTIHTVKPPVPGDNLETTIDQTIQGFVEQDMNQLVQKYKPEHAAIIVMDPKTGGILAMASRPTFNPNQYWTASSTALNNNWAVGASFEPGSTFKVLTLAAALATNSINLNHTFMSGHTTIAGQTIYDWNVVGWGILTYRQALEMSSNVGFAKIAEKVGWPNLIHYMQVFGFLNPTGIDLPGEATSEIFPPSGRNAVELATSGFGQGISVTPLQQMAAYAAIANGGELIRPHFAKAFIDPTTGKVVQTFTPVVENPQVVPKSVISEINQTLVLDVTKGIDSSAAIPGYQVAGKTGTANVVDPKTGKYYSNRFTVSFMGYAPASDPRYEVYVTVNWPKTPIGKTWGSTIAAPTATDILQKCLQYGHVSPDDPATLPKVSSSVPAAGKSTQAVTMITVPELSGLGATVAKNKLAQLGLSPQMVGTGSVVKNVWPSPGLQVVKGSKVYAVASGGRGSKVSVPDFTGAPVRVAVSVLAELGLNATVNGVGYVTSQSVPPGQQVTPGATVELGCQVLQTGTSTTSTANPLGTGAG</sequence>
<feature type="domain" description="PASTA" evidence="4">
    <location>
        <begin position="651"/>
        <end position="715"/>
    </location>
</feature>